<proteinExistence type="predicted"/>
<dbReference type="PANTHER" id="PTHR33570">
    <property type="entry name" value="4-CARBOXYMUCONOLACTONE DECARBOXYLASE FAMILY PROTEIN"/>
    <property type="match status" value="1"/>
</dbReference>
<keyword evidence="3" id="KW-1185">Reference proteome</keyword>
<dbReference type="Pfam" id="PF02627">
    <property type="entry name" value="CMD"/>
    <property type="match status" value="1"/>
</dbReference>
<dbReference type="GO" id="GO:0051920">
    <property type="term" value="F:peroxiredoxin activity"/>
    <property type="evidence" value="ECO:0007669"/>
    <property type="project" value="InterPro"/>
</dbReference>
<feature type="domain" description="Carboxymuconolactone decarboxylase-like" evidence="1">
    <location>
        <begin position="22"/>
        <end position="106"/>
    </location>
</feature>
<dbReference type="SUPFAM" id="SSF69118">
    <property type="entry name" value="AhpD-like"/>
    <property type="match status" value="1"/>
</dbReference>
<gene>
    <name evidence="2" type="ORF">NBRC111893_94</name>
</gene>
<accession>A0A401FI24</accession>
<sequence length="114" mass="12704">MDKVDSQAGKNVIDSLGGLSEDIGKYIIEFAFGDIYERDILDFKQREMITITSLLTQGDTAPQLRVHINGSLNVGLSREQIIETFIQAIPYVGFPKVLNAVTIAKEVFKARDDK</sequence>
<comment type="caution">
    <text evidence="2">The sequence shown here is derived from an EMBL/GenBank/DDBJ whole genome shotgun (WGS) entry which is preliminary data.</text>
</comment>
<evidence type="ECO:0000259" key="1">
    <source>
        <dbReference type="Pfam" id="PF02627"/>
    </source>
</evidence>
<protein>
    <submittedName>
        <fullName evidence="2">4-carboxymuconolactone decarboxylase</fullName>
        <ecNumber evidence="2">4.1.1.44</ecNumber>
    </submittedName>
</protein>
<dbReference type="Gene3D" id="1.20.1290.10">
    <property type="entry name" value="AhpD-like"/>
    <property type="match status" value="1"/>
</dbReference>
<dbReference type="Proteomes" id="UP000286974">
    <property type="component" value="Unassembled WGS sequence"/>
</dbReference>
<dbReference type="AlphaFoldDB" id="A0A401FI24"/>
<dbReference type="RefSeq" id="WP_225417444.1">
    <property type="nucleotide sequence ID" value="NZ_BEXA01000001.1"/>
</dbReference>
<dbReference type="InterPro" id="IPR052512">
    <property type="entry name" value="4CMD/NDH-1_regulator"/>
</dbReference>
<dbReference type="EMBL" id="BEXA01000001">
    <property type="protein sequence ID" value="GAY71948.1"/>
    <property type="molecule type" value="Genomic_DNA"/>
</dbReference>
<organism evidence="2 3">
    <name type="scientific">Lentilactobacillus kosonis</name>
    <dbReference type="NCBI Taxonomy" id="2810561"/>
    <lineage>
        <taxon>Bacteria</taxon>
        <taxon>Bacillati</taxon>
        <taxon>Bacillota</taxon>
        <taxon>Bacilli</taxon>
        <taxon>Lactobacillales</taxon>
        <taxon>Lactobacillaceae</taxon>
        <taxon>Lentilactobacillus</taxon>
    </lineage>
</organism>
<evidence type="ECO:0000313" key="3">
    <source>
        <dbReference type="Proteomes" id="UP000286974"/>
    </source>
</evidence>
<keyword evidence="2" id="KW-0456">Lyase</keyword>
<dbReference type="InterPro" id="IPR003779">
    <property type="entry name" value="CMD-like"/>
</dbReference>
<reference evidence="2 3" key="1">
    <citation type="submission" date="2017-11" db="EMBL/GenBank/DDBJ databases">
        <title>Draft Genome Sequence of Lactobacillus curieae NBRC 111893 isolated from Koso, a Japanese sugar-Vegetable Fermented Beverage.</title>
        <authorList>
            <person name="Chiou T.Y."/>
            <person name="Oshima K."/>
            <person name="Suda W."/>
            <person name="Hattori M."/>
            <person name="Takahashi T."/>
        </authorList>
    </citation>
    <scope>NUCLEOTIDE SEQUENCE [LARGE SCALE GENOMIC DNA]</scope>
    <source>
        <strain evidence="2 3">NBRC111893</strain>
    </source>
</reference>
<dbReference type="EC" id="4.1.1.44" evidence="2"/>
<evidence type="ECO:0000313" key="2">
    <source>
        <dbReference type="EMBL" id="GAY71948.1"/>
    </source>
</evidence>
<dbReference type="InterPro" id="IPR029032">
    <property type="entry name" value="AhpD-like"/>
</dbReference>
<dbReference type="GO" id="GO:0047575">
    <property type="term" value="F:4-carboxymuconolactone decarboxylase activity"/>
    <property type="evidence" value="ECO:0007669"/>
    <property type="project" value="UniProtKB-EC"/>
</dbReference>
<name>A0A401FI24_9LACO</name>
<dbReference type="PANTHER" id="PTHR33570:SF2">
    <property type="entry name" value="CARBOXYMUCONOLACTONE DECARBOXYLASE-LIKE DOMAIN-CONTAINING PROTEIN"/>
    <property type="match status" value="1"/>
</dbReference>